<sequence length="108" mass="12005">MHARQGACPPRMCTSCRRVSASTVVLTYRGALASRTHPWVHAMLHALRTVRVQPLPASVYTFHRKCVCKTHLAQSPCLSPPSRWRLAPSVPYPPLSYLCHLTGSFPNA</sequence>
<keyword evidence="2" id="KW-1185">Reference proteome</keyword>
<gene>
    <name evidence="1" type="ORF">BU14_0159s0049</name>
</gene>
<organism evidence="1 2">
    <name type="scientific">Porphyra umbilicalis</name>
    <name type="common">Purple laver</name>
    <name type="synonym">Red alga</name>
    <dbReference type="NCBI Taxonomy" id="2786"/>
    <lineage>
        <taxon>Eukaryota</taxon>
        <taxon>Rhodophyta</taxon>
        <taxon>Bangiophyceae</taxon>
        <taxon>Bangiales</taxon>
        <taxon>Bangiaceae</taxon>
        <taxon>Porphyra</taxon>
    </lineage>
</organism>
<dbReference type="EMBL" id="KV918845">
    <property type="protein sequence ID" value="OSX77195.1"/>
    <property type="molecule type" value="Genomic_DNA"/>
</dbReference>
<dbReference type="Proteomes" id="UP000218209">
    <property type="component" value="Unassembled WGS sequence"/>
</dbReference>
<evidence type="ECO:0000313" key="1">
    <source>
        <dbReference type="EMBL" id="OSX77195.1"/>
    </source>
</evidence>
<protein>
    <submittedName>
        <fullName evidence="1">Uncharacterized protein</fullName>
    </submittedName>
</protein>
<evidence type="ECO:0000313" key="2">
    <source>
        <dbReference type="Proteomes" id="UP000218209"/>
    </source>
</evidence>
<reference evidence="1 2" key="1">
    <citation type="submission" date="2017-03" db="EMBL/GenBank/DDBJ databases">
        <title>WGS assembly of Porphyra umbilicalis.</title>
        <authorList>
            <person name="Brawley S.H."/>
            <person name="Blouin N.A."/>
            <person name="Ficko-Blean E."/>
            <person name="Wheeler G.L."/>
            <person name="Lohr M."/>
            <person name="Goodson H.V."/>
            <person name="Jenkins J.W."/>
            <person name="Blaby-Haas C.E."/>
            <person name="Helliwell K.E."/>
            <person name="Chan C."/>
            <person name="Marriage T."/>
            <person name="Bhattacharya D."/>
            <person name="Klein A.S."/>
            <person name="Badis Y."/>
            <person name="Brodie J."/>
            <person name="Cao Y."/>
            <person name="Collen J."/>
            <person name="Dittami S.M."/>
            <person name="Gachon C.M."/>
            <person name="Green B.R."/>
            <person name="Karpowicz S."/>
            <person name="Kim J.W."/>
            <person name="Kudahl U."/>
            <person name="Lin S."/>
            <person name="Michel G."/>
            <person name="Mittag M."/>
            <person name="Olson B.J."/>
            <person name="Pangilinan J."/>
            <person name="Peng Y."/>
            <person name="Qiu H."/>
            <person name="Shu S."/>
            <person name="Singer J.T."/>
            <person name="Smith A.G."/>
            <person name="Sprecher B.N."/>
            <person name="Wagner V."/>
            <person name="Wang W."/>
            <person name="Wang Z.-Y."/>
            <person name="Yan J."/>
            <person name="Yarish C."/>
            <person name="Zoeuner-Riek S."/>
            <person name="Zhuang Y."/>
            <person name="Zou Y."/>
            <person name="Lindquist E.A."/>
            <person name="Grimwood J."/>
            <person name="Barry K."/>
            <person name="Rokhsar D.S."/>
            <person name="Schmutz J."/>
            <person name="Stiller J.W."/>
            <person name="Grossman A.R."/>
            <person name="Prochnik S.E."/>
        </authorList>
    </citation>
    <scope>NUCLEOTIDE SEQUENCE [LARGE SCALE GENOMIC DNA]</scope>
    <source>
        <strain evidence="1">4086291</strain>
    </source>
</reference>
<proteinExistence type="predicted"/>
<dbReference type="AlphaFoldDB" id="A0A1X6P8Z1"/>
<accession>A0A1X6P8Z1</accession>
<name>A0A1X6P8Z1_PORUM</name>